<organism evidence="1 2">
    <name type="scientific">Leptolyngbya foveolarum</name>
    <dbReference type="NCBI Taxonomy" id="47253"/>
    <lineage>
        <taxon>Bacteria</taxon>
        <taxon>Bacillati</taxon>
        <taxon>Cyanobacteriota</taxon>
        <taxon>Cyanophyceae</taxon>
        <taxon>Leptolyngbyales</taxon>
        <taxon>Leptolyngbyaceae</taxon>
        <taxon>Leptolyngbya group</taxon>
        <taxon>Leptolyngbya</taxon>
    </lineage>
</organism>
<evidence type="ECO:0000313" key="2">
    <source>
        <dbReference type="Proteomes" id="UP000249354"/>
    </source>
</evidence>
<reference evidence="2" key="1">
    <citation type="submission" date="2018-04" db="EMBL/GenBank/DDBJ databases">
        <authorList>
            <person name="Cornet L."/>
        </authorList>
    </citation>
    <scope>NUCLEOTIDE SEQUENCE [LARGE SCALE GENOMIC DNA]</scope>
</reference>
<reference evidence="1 2" key="2">
    <citation type="submission" date="2018-06" db="EMBL/GenBank/DDBJ databases">
        <title>Metagenomic assembly of (sub)arctic Cyanobacteria and their associated microbiome from non-axenic cultures.</title>
        <authorList>
            <person name="Baurain D."/>
        </authorList>
    </citation>
    <scope>NUCLEOTIDE SEQUENCE [LARGE SCALE GENOMIC DNA]</scope>
    <source>
        <strain evidence="1">ULC129bin1</strain>
    </source>
</reference>
<dbReference type="Proteomes" id="UP000249354">
    <property type="component" value="Unassembled WGS sequence"/>
</dbReference>
<evidence type="ECO:0000313" key="1">
    <source>
        <dbReference type="EMBL" id="PZO20179.1"/>
    </source>
</evidence>
<protein>
    <submittedName>
        <fullName evidence="1">Uncharacterized protein</fullName>
    </submittedName>
</protein>
<dbReference type="AlphaFoldDB" id="A0A2W4UT72"/>
<proteinExistence type="predicted"/>
<name>A0A2W4UT72_9CYAN</name>
<gene>
    <name evidence="1" type="ORF">DCF25_07120</name>
</gene>
<sequence length="141" mass="14800">MLSSLVDSRKRGVSDHSNIALSLLSLPVVLVAVLGIGQPAWANPIPNAASLLLPLEDGKMPSHRTGTELSEAAENINTAFIDAQNPGAKSDELDLAGVPIVGEMLDENGKFDWGMDIPVSFDLGNLIGNPVLIVGTDFPTD</sequence>
<accession>A0A2W4UT72</accession>
<dbReference type="EMBL" id="QBMC01000033">
    <property type="protein sequence ID" value="PZO20179.1"/>
    <property type="molecule type" value="Genomic_DNA"/>
</dbReference>
<comment type="caution">
    <text evidence="1">The sequence shown here is derived from an EMBL/GenBank/DDBJ whole genome shotgun (WGS) entry which is preliminary data.</text>
</comment>